<organism evidence="1 2">
    <name type="scientific">Guptibacillus hwajinpoensis</name>
    <dbReference type="NCBI Taxonomy" id="208199"/>
    <lineage>
        <taxon>Bacteria</taxon>
        <taxon>Bacillati</taxon>
        <taxon>Bacillota</taxon>
        <taxon>Bacilli</taxon>
        <taxon>Bacillales</taxon>
        <taxon>Guptibacillaceae</taxon>
        <taxon>Guptibacillus</taxon>
    </lineage>
</organism>
<dbReference type="Gene3D" id="1.10.1220.160">
    <property type="entry name" value="DNA sulphur modification protein DndE"/>
    <property type="match status" value="1"/>
</dbReference>
<gene>
    <name evidence="1" type="ORF">GLW07_13550</name>
</gene>
<comment type="caution">
    <text evidence="1">The sequence shown here is derived from an EMBL/GenBank/DDBJ whole genome shotgun (WGS) entry which is preliminary data.</text>
</comment>
<name>A0A845F0X8_9BACL</name>
<sequence length="123" mass="13842">MGNKKLSLSGTGKEILDQLCDQIDIDRPLGINLAIAKGISKANGPISNDFKDNKPKWTIPENVIKGNQFLLYKHLIIQELSKPLDDDTIQEYLLVFIESGLRIIKAEIDDLTSMEDYQLTILN</sequence>
<dbReference type="EMBL" id="WMEY01000004">
    <property type="protein sequence ID" value="MYL64376.1"/>
    <property type="molecule type" value="Genomic_DNA"/>
</dbReference>
<proteinExistence type="predicted"/>
<dbReference type="AlphaFoldDB" id="A0A845F0X8"/>
<dbReference type="Proteomes" id="UP000447833">
    <property type="component" value="Unassembled WGS sequence"/>
</dbReference>
<dbReference type="RefSeq" id="WP_160919831.1">
    <property type="nucleotide sequence ID" value="NZ_CP129020.1"/>
</dbReference>
<evidence type="ECO:0000313" key="2">
    <source>
        <dbReference type="Proteomes" id="UP000447833"/>
    </source>
</evidence>
<protein>
    <recommendedName>
        <fullName evidence="3">DUF1832 domain-containing protein</fullName>
    </recommendedName>
</protein>
<evidence type="ECO:0000313" key="1">
    <source>
        <dbReference type="EMBL" id="MYL64376.1"/>
    </source>
</evidence>
<reference evidence="1 2" key="1">
    <citation type="submission" date="2019-11" db="EMBL/GenBank/DDBJ databases">
        <title>Genome sequences of 17 halophilic strains isolated from different environments.</title>
        <authorList>
            <person name="Furrow R.E."/>
        </authorList>
    </citation>
    <scope>NUCLEOTIDE SEQUENCE [LARGE SCALE GENOMIC DNA]</scope>
    <source>
        <strain evidence="1 2">22506_14_FS</strain>
    </source>
</reference>
<dbReference type="InterPro" id="IPR038472">
    <property type="entry name" value="DndE_sf"/>
</dbReference>
<evidence type="ECO:0008006" key="3">
    <source>
        <dbReference type="Google" id="ProtNLM"/>
    </source>
</evidence>
<accession>A0A845F0X8</accession>